<dbReference type="STRING" id="103372.F4W5C7"/>
<dbReference type="OrthoDB" id="10251371at2759"/>
<comment type="subcellular location">
    <subcellularLocation>
        <location evidence="1">Golgi apparatus membrane</location>
        <topology evidence="1">Single-pass type IV membrane protein</topology>
    </subcellularLocation>
</comment>
<dbReference type="InterPro" id="IPR045242">
    <property type="entry name" value="Syntaxin"/>
</dbReference>
<evidence type="ECO:0000256" key="7">
    <source>
        <dbReference type="ARBA" id="ARBA00023034"/>
    </source>
</evidence>
<dbReference type="FunCoup" id="F4W5C7">
    <property type="interactions" value="1728"/>
</dbReference>
<dbReference type="Pfam" id="PF05739">
    <property type="entry name" value="SNARE"/>
    <property type="match status" value="1"/>
</dbReference>
<proteinExistence type="inferred from homology"/>
<reference evidence="12" key="1">
    <citation type="submission" date="2011-02" db="EMBL/GenBank/DDBJ databases">
        <title>The genome of the leaf-cutting ant Acromyrmex echinatior suggests key adaptations to social evolution and fungus farming.</title>
        <authorList>
            <person name="Nygaard S."/>
            <person name="Zhang G."/>
        </authorList>
    </citation>
    <scope>NUCLEOTIDE SEQUENCE</scope>
</reference>
<organism evidence="13">
    <name type="scientific">Acromyrmex echinatior</name>
    <name type="common">Panamanian leafcutter ant</name>
    <name type="synonym">Acromyrmex octospinosus echinatior</name>
    <dbReference type="NCBI Taxonomy" id="103372"/>
    <lineage>
        <taxon>Eukaryota</taxon>
        <taxon>Metazoa</taxon>
        <taxon>Ecdysozoa</taxon>
        <taxon>Arthropoda</taxon>
        <taxon>Hexapoda</taxon>
        <taxon>Insecta</taxon>
        <taxon>Pterygota</taxon>
        <taxon>Neoptera</taxon>
        <taxon>Endopterygota</taxon>
        <taxon>Hymenoptera</taxon>
        <taxon>Apocrita</taxon>
        <taxon>Aculeata</taxon>
        <taxon>Formicoidea</taxon>
        <taxon>Formicidae</taxon>
        <taxon>Myrmicinae</taxon>
        <taxon>Acromyrmex</taxon>
    </lineage>
</organism>
<dbReference type="InterPro" id="IPR000727">
    <property type="entry name" value="T_SNARE_dom"/>
</dbReference>
<dbReference type="Proteomes" id="UP000007755">
    <property type="component" value="Unassembled WGS sequence"/>
</dbReference>
<dbReference type="SMART" id="SM00397">
    <property type="entry name" value="t_SNARE"/>
    <property type="match status" value="1"/>
</dbReference>
<protein>
    <submittedName>
        <fullName evidence="12">Syntaxin-16</fullName>
    </submittedName>
</protein>
<comment type="similarity">
    <text evidence="2">Belongs to the syntaxin family.</text>
</comment>
<evidence type="ECO:0000313" key="13">
    <source>
        <dbReference type="Proteomes" id="UP000007755"/>
    </source>
</evidence>
<dbReference type="EMBL" id="GL887645">
    <property type="protein sequence ID" value="EGI70577.1"/>
    <property type="molecule type" value="Genomic_DNA"/>
</dbReference>
<dbReference type="GO" id="GO:0006886">
    <property type="term" value="P:intracellular protein transport"/>
    <property type="evidence" value="ECO:0007669"/>
    <property type="project" value="InterPro"/>
</dbReference>
<keyword evidence="13" id="KW-1185">Reference proteome</keyword>
<dbReference type="GO" id="GO:0000149">
    <property type="term" value="F:SNARE binding"/>
    <property type="evidence" value="ECO:0007669"/>
    <property type="project" value="TreeGrafter"/>
</dbReference>
<dbReference type="Gene3D" id="1.20.5.110">
    <property type="match status" value="1"/>
</dbReference>
<evidence type="ECO:0000256" key="3">
    <source>
        <dbReference type="ARBA" id="ARBA00022448"/>
    </source>
</evidence>
<evidence type="ECO:0000256" key="5">
    <source>
        <dbReference type="ARBA" id="ARBA00022927"/>
    </source>
</evidence>
<dbReference type="GO" id="GO:0000139">
    <property type="term" value="C:Golgi membrane"/>
    <property type="evidence" value="ECO:0007669"/>
    <property type="project" value="UniProtKB-SubCell"/>
</dbReference>
<keyword evidence="8" id="KW-0175">Coiled coil</keyword>
<dbReference type="PANTHER" id="PTHR19957:SF83">
    <property type="entry name" value="SYNTAXIN-16"/>
    <property type="match status" value="1"/>
</dbReference>
<evidence type="ECO:0000256" key="4">
    <source>
        <dbReference type="ARBA" id="ARBA00022692"/>
    </source>
</evidence>
<evidence type="ECO:0000256" key="8">
    <source>
        <dbReference type="ARBA" id="ARBA00023054"/>
    </source>
</evidence>
<dbReference type="GO" id="GO:0005484">
    <property type="term" value="F:SNAP receptor activity"/>
    <property type="evidence" value="ECO:0007669"/>
    <property type="project" value="InterPro"/>
</dbReference>
<keyword evidence="6 10" id="KW-1133">Transmembrane helix</keyword>
<evidence type="ECO:0000259" key="11">
    <source>
        <dbReference type="PROSITE" id="PS50192"/>
    </source>
</evidence>
<keyword evidence="3" id="KW-0813">Transport</keyword>
<keyword evidence="4 10" id="KW-0812">Transmembrane</keyword>
<dbReference type="InterPro" id="IPR010989">
    <property type="entry name" value="SNARE"/>
</dbReference>
<dbReference type="GO" id="GO:0031201">
    <property type="term" value="C:SNARE complex"/>
    <property type="evidence" value="ECO:0007669"/>
    <property type="project" value="TreeGrafter"/>
</dbReference>
<dbReference type="InParanoid" id="F4W5C7"/>
<evidence type="ECO:0000256" key="9">
    <source>
        <dbReference type="ARBA" id="ARBA00023136"/>
    </source>
</evidence>
<sequence>MATRNLTEPFVLMRNNALQSRHIYAEQNLTDSVALVESDSGASDNVELKGVDSDAPPTWADALEETQYILSRLRVKIDSLVELHSKQLTRPTLDDTSQEERQMEQLTREIGRAFSNGYRQVQTIKSAGRHETKSAERRLANSAVMALSTALQELGLRYRTAQNHYLTHPLLKCQHFVNIAVHFIRAKSLIRFSEDLLFIRCLELGDIKEEKSWPIFEVKSREERNNQFFAEDQSLLNNLATDSWVTELNEAAGDYWPKNEQRQDSVLLQLEEPEDRMKLAMEREEQIGSIVQSIADLKHIFKDLAVMVQDQGTILDRIDYNIEQTQVQVQEGYKQLKKADSYQKANKKLYCIVILAAAIILLSFLFVIFKT</sequence>
<dbReference type="AlphaFoldDB" id="F4W5C7"/>
<keyword evidence="7" id="KW-0333">Golgi apparatus</keyword>
<evidence type="ECO:0000256" key="2">
    <source>
        <dbReference type="ARBA" id="ARBA00009063"/>
    </source>
</evidence>
<accession>F4W5C7</accession>
<evidence type="ECO:0000256" key="1">
    <source>
        <dbReference type="ARBA" id="ARBA00004409"/>
    </source>
</evidence>
<dbReference type="PROSITE" id="PS00914">
    <property type="entry name" value="SYNTAXIN"/>
    <property type="match status" value="1"/>
</dbReference>
<evidence type="ECO:0000256" key="10">
    <source>
        <dbReference type="SAM" id="Phobius"/>
    </source>
</evidence>
<dbReference type="GO" id="GO:0006906">
    <property type="term" value="P:vesicle fusion"/>
    <property type="evidence" value="ECO:0007669"/>
    <property type="project" value="TreeGrafter"/>
</dbReference>
<dbReference type="Gene3D" id="1.20.58.70">
    <property type="match status" value="1"/>
</dbReference>
<dbReference type="GO" id="GO:0048278">
    <property type="term" value="P:vesicle docking"/>
    <property type="evidence" value="ECO:0007669"/>
    <property type="project" value="TreeGrafter"/>
</dbReference>
<dbReference type="PANTHER" id="PTHR19957">
    <property type="entry name" value="SYNTAXIN"/>
    <property type="match status" value="1"/>
</dbReference>
<keyword evidence="9 10" id="KW-0472">Membrane</keyword>
<dbReference type="eggNOG" id="KOG0809">
    <property type="taxonomic scope" value="Eukaryota"/>
</dbReference>
<dbReference type="SUPFAM" id="SSF47661">
    <property type="entry name" value="t-snare proteins"/>
    <property type="match status" value="1"/>
</dbReference>
<dbReference type="PROSITE" id="PS50192">
    <property type="entry name" value="T_SNARE"/>
    <property type="match status" value="1"/>
</dbReference>
<name>F4W5C7_ACREC</name>
<dbReference type="InterPro" id="IPR006012">
    <property type="entry name" value="Syntaxin/epimorphin_CS"/>
</dbReference>
<dbReference type="CDD" id="cd15845">
    <property type="entry name" value="SNARE_syntaxin16"/>
    <property type="match status" value="1"/>
</dbReference>
<feature type="transmembrane region" description="Helical" evidence="10">
    <location>
        <begin position="349"/>
        <end position="369"/>
    </location>
</feature>
<evidence type="ECO:0000256" key="6">
    <source>
        <dbReference type="ARBA" id="ARBA00022989"/>
    </source>
</evidence>
<gene>
    <name evidence="12" type="ORF">G5I_00623</name>
</gene>
<evidence type="ECO:0000313" key="12">
    <source>
        <dbReference type="EMBL" id="EGI70577.1"/>
    </source>
</evidence>
<feature type="domain" description="T-SNARE coiled-coil homology" evidence="11">
    <location>
        <begin position="277"/>
        <end position="339"/>
    </location>
</feature>
<keyword evidence="5" id="KW-0653">Protein transport</keyword>